<evidence type="ECO:0000313" key="2">
    <source>
        <dbReference type="EMBL" id="EKF74320.1"/>
    </source>
</evidence>
<dbReference type="Gene3D" id="3.40.50.720">
    <property type="entry name" value="NAD(P)-binding Rossmann-like Domain"/>
    <property type="match status" value="1"/>
</dbReference>
<sequence>MSHILIAGLGDLGSGLAEQLLADGHRVSAIRRGQQAPAGVELYSQDLTEGAALLPPDPVDLLVIIMTPSEYSEEGYLKAYLRAPLTLLDSLAAQQPLPPLVFVSSTAVFGEQEGDVDELTPPSPQRYNGKVLLAAEQELSTRTLATVVRFSGIYGAGRHRQIDKAARLARGEEALPAAQWTNRIHRDDCVGLLKRVADGWLAGEEMPPLVVGTDNEGGRNLDVLQWLARQQGLELAVPDQAPAGKRIRSQYIRQGHYTLQYPGYRDGYARVLAARRGSAPAG</sequence>
<dbReference type="STRING" id="1177179.A11A3_08975"/>
<keyword evidence="3" id="KW-1185">Reference proteome</keyword>
<dbReference type="Proteomes" id="UP000010164">
    <property type="component" value="Unassembled WGS sequence"/>
</dbReference>
<proteinExistence type="predicted"/>
<dbReference type="SUPFAM" id="SSF51735">
    <property type="entry name" value="NAD(P)-binding Rossmann-fold domains"/>
    <property type="match status" value="1"/>
</dbReference>
<protein>
    <recommendedName>
        <fullName evidence="1">NAD-dependent epimerase/dehydratase domain-containing protein</fullName>
    </recommendedName>
</protein>
<dbReference type="PANTHER" id="PTHR48079:SF6">
    <property type="entry name" value="NAD(P)-BINDING DOMAIN-CONTAINING PROTEIN-RELATED"/>
    <property type="match status" value="1"/>
</dbReference>
<dbReference type="Pfam" id="PF01370">
    <property type="entry name" value="Epimerase"/>
    <property type="match status" value="1"/>
</dbReference>
<dbReference type="GO" id="GO:0004029">
    <property type="term" value="F:aldehyde dehydrogenase (NAD+) activity"/>
    <property type="evidence" value="ECO:0007669"/>
    <property type="project" value="TreeGrafter"/>
</dbReference>
<dbReference type="PATRIC" id="fig|1177179.3.peg.1793"/>
<dbReference type="InterPro" id="IPR051783">
    <property type="entry name" value="NAD(P)-dependent_oxidoreduct"/>
</dbReference>
<gene>
    <name evidence="2" type="ORF">A11A3_08975</name>
</gene>
<dbReference type="GO" id="GO:0005737">
    <property type="term" value="C:cytoplasm"/>
    <property type="evidence" value="ECO:0007669"/>
    <property type="project" value="TreeGrafter"/>
</dbReference>
<evidence type="ECO:0000259" key="1">
    <source>
        <dbReference type="Pfam" id="PF01370"/>
    </source>
</evidence>
<accession>L0WET7</accession>
<name>L0WET7_9GAMM</name>
<dbReference type="eggNOG" id="COG0451">
    <property type="taxonomic scope" value="Bacteria"/>
</dbReference>
<dbReference type="OrthoDB" id="9808276at2"/>
<dbReference type="PANTHER" id="PTHR48079">
    <property type="entry name" value="PROTEIN YEEZ"/>
    <property type="match status" value="1"/>
</dbReference>
<organism evidence="2 3">
    <name type="scientific">Alcanivorax hongdengensis A-11-3</name>
    <dbReference type="NCBI Taxonomy" id="1177179"/>
    <lineage>
        <taxon>Bacteria</taxon>
        <taxon>Pseudomonadati</taxon>
        <taxon>Pseudomonadota</taxon>
        <taxon>Gammaproteobacteria</taxon>
        <taxon>Oceanospirillales</taxon>
        <taxon>Alcanivoracaceae</taxon>
        <taxon>Alcanivorax</taxon>
    </lineage>
</organism>
<reference evidence="2 3" key="1">
    <citation type="journal article" date="2012" name="J. Bacteriol.">
        <title>Genome Sequence of the Alkane-Degrading Bacterium Alcanivorax hongdengensis Type Strain A-11-3.</title>
        <authorList>
            <person name="Lai Q."/>
            <person name="Shao Z."/>
        </authorList>
    </citation>
    <scope>NUCLEOTIDE SEQUENCE [LARGE SCALE GENOMIC DNA]</scope>
    <source>
        <strain evidence="2 3">A-11-3</strain>
    </source>
</reference>
<evidence type="ECO:0000313" key="3">
    <source>
        <dbReference type="Proteomes" id="UP000010164"/>
    </source>
</evidence>
<dbReference type="InterPro" id="IPR036291">
    <property type="entry name" value="NAD(P)-bd_dom_sf"/>
</dbReference>
<dbReference type="InterPro" id="IPR001509">
    <property type="entry name" value="Epimerase_deHydtase"/>
</dbReference>
<feature type="domain" description="NAD-dependent epimerase/dehydratase" evidence="1">
    <location>
        <begin position="4"/>
        <end position="163"/>
    </location>
</feature>
<dbReference type="AlphaFoldDB" id="L0WET7"/>
<comment type="caution">
    <text evidence="2">The sequence shown here is derived from an EMBL/GenBank/DDBJ whole genome shotgun (WGS) entry which is preliminary data.</text>
</comment>
<dbReference type="EMBL" id="AMRJ01000012">
    <property type="protein sequence ID" value="EKF74320.1"/>
    <property type="molecule type" value="Genomic_DNA"/>
</dbReference>
<dbReference type="RefSeq" id="WP_008928974.1">
    <property type="nucleotide sequence ID" value="NZ_AMRJ01000012.1"/>
</dbReference>